<dbReference type="EMBL" id="JAFCMP010000545">
    <property type="protein sequence ID" value="KAG5175840.1"/>
    <property type="molecule type" value="Genomic_DNA"/>
</dbReference>
<keyword evidence="1" id="KW-0489">Methyltransferase</keyword>
<proteinExistence type="predicted"/>
<protein>
    <submittedName>
        <fullName evidence="1">Putative methyltransferase-domain-containing protein</fullName>
    </submittedName>
</protein>
<name>A0A836C7F5_9STRA</name>
<dbReference type="PANTHER" id="PTHR14614">
    <property type="entry name" value="HEPATOCELLULAR CARCINOMA-ASSOCIATED ANTIGEN"/>
    <property type="match status" value="1"/>
</dbReference>
<dbReference type="GO" id="GO:0008168">
    <property type="term" value="F:methyltransferase activity"/>
    <property type="evidence" value="ECO:0007669"/>
    <property type="project" value="UniProtKB-KW"/>
</dbReference>
<gene>
    <name evidence="1" type="ORF">JKP88DRAFT_203425</name>
</gene>
<keyword evidence="1" id="KW-0808">Transferase</keyword>
<dbReference type="Proteomes" id="UP000664859">
    <property type="component" value="Unassembled WGS sequence"/>
</dbReference>
<organism evidence="1 2">
    <name type="scientific">Tribonema minus</name>
    <dbReference type="NCBI Taxonomy" id="303371"/>
    <lineage>
        <taxon>Eukaryota</taxon>
        <taxon>Sar</taxon>
        <taxon>Stramenopiles</taxon>
        <taxon>Ochrophyta</taxon>
        <taxon>PX clade</taxon>
        <taxon>Xanthophyceae</taxon>
        <taxon>Tribonematales</taxon>
        <taxon>Tribonemataceae</taxon>
        <taxon>Tribonema</taxon>
    </lineage>
</organism>
<evidence type="ECO:0000313" key="2">
    <source>
        <dbReference type="Proteomes" id="UP000664859"/>
    </source>
</evidence>
<dbReference type="OrthoDB" id="46564at2759"/>
<dbReference type="GO" id="GO:0032259">
    <property type="term" value="P:methylation"/>
    <property type="evidence" value="ECO:0007669"/>
    <property type="project" value="UniProtKB-KW"/>
</dbReference>
<reference evidence="1" key="1">
    <citation type="submission" date="2021-02" db="EMBL/GenBank/DDBJ databases">
        <title>First Annotated Genome of the Yellow-green Alga Tribonema minus.</title>
        <authorList>
            <person name="Mahan K.M."/>
        </authorList>
    </citation>
    <scope>NUCLEOTIDE SEQUENCE</scope>
    <source>
        <strain evidence="1">UTEX B ZZ1240</strain>
    </source>
</reference>
<dbReference type="InterPro" id="IPR019410">
    <property type="entry name" value="Methyltransf_16"/>
</dbReference>
<evidence type="ECO:0000313" key="1">
    <source>
        <dbReference type="EMBL" id="KAG5175840.1"/>
    </source>
</evidence>
<dbReference type="AlphaFoldDB" id="A0A836C7F5"/>
<dbReference type="Pfam" id="PF10294">
    <property type="entry name" value="Methyltransf_16"/>
    <property type="match status" value="1"/>
</dbReference>
<dbReference type="Gene3D" id="3.40.50.150">
    <property type="entry name" value="Vaccinia Virus protein VP39"/>
    <property type="match status" value="1"/>
</dbReference>
<dbReference type="SUPFAM" id="SSF53335">
    <property type="entry name" value="S-adenosyl-L-methionine-dependent methyltransferases"/>
    <property type="match status" value="1"/>
</dbReference>
<dbReference type="InterPro" id="IPR029063">
    <property type="entry name" value="SAM-dependent_MTases_sf"/>
</dbReference>
<comment type="caution">
    <text evidence="1">The sequence shown here is derived from an EMBL/GenBank/DDBJ whole genome shotgun (WGS) entry which is preliminary data.</text>
</comment>
<keyword evidence="2" id="KW-1185">Reference proteome</keyword>
<accession>A0A836C7F5</accession>
<sequence>MSVLQADEEELGLSEDTLRALKEFASLNLGLDPNAADFRRTVQDAMDTIPRNENFTFNFTSDAPQTQPGAGDAVTVELSGVSPELGQTLASTGLTVWTAARHLAHYLFHIRDQIAARTVIELGAGLGLCGILCAKLGGSVVVTDGGDEFTDEALGALVEQVERNRSVTAAAFECAVERLTWGDHDAFLKAHREGFDVVIAADVIYEAEAVVPLLSTVTALLQAKPRARFLLGYTHRNVNIDRVWQEAHARGLDWREIADDFSGSESAAQIYEVRLKEEQ</sequence>